<dbReference type="Gene3D" id="3.40.710.10">
    <property type="entry name" value="DD-peptidase/beta-lactamase superfamily"/>
    <property type="match status" value="2"/>
</dbReference>
<keyword evidence="3" id="KW-0121">Carboxypeptidase</keyword>
<keyword evidence="4" id="KW-1185">Reference proteome</keyword>
<evidence type="ECO:0000256" key="1">
    <source>
        <dbReference type="ARBA" id="ARBA00006096"/>
    </source>
</evidence>
<accession>A0A7X0RHI6</accession>
<dbReference type="SUPFAM" id="SSF56601">
    <property type="entry name" value="beta-lactamase/transpeptidase-like"/>
    <property type="match status" value="1"/>
</dbReference>
<organism evidence="3 4">
    <name type="scientific">Nocardioides luti</name>
    <dbReference type="NCBI Taxonomy" id="2761101"/>
    <lineage>
        <taxon>Bacteria</taxon>
        <taxon>Bacillati</taxon>
        <taxon>Actinomycetota</taxon>
        <taxon>Actinomycetes</taxon>
        <taxon>Propionibacteriales</taxon>
        <taxon>Nocardioidaceae</taxon>
        <taxon>Nocardioides</taxon>
    </lineage>
</organism>
<dbReference type="RefSeq" id="WP_185252613.1">
    <property type="nucleotide sequence ID" value="NZ_JACKXE010000001.1"/>
</dbReference>
<sequence length="481" mass="49161">MSRRDTRHASARGGRFLRWFPVVLVLAVLAAAAATYRFDLGERWLGLGAPDPSTDPAAVAPPPGLDLPALAAPRAVAVAAPITPLDPARVRRAVDAALGDADLGRHVLALVAPLDGGEPLLTRGSGVAVPASTTKLLTTTAALSALGPGHTFRTSVVAAGRGRIVLVGGGDPFLGSKPAGATAYPHRADVVTLARATAAALEKQGTTTVRLGYDDSLFSGPTFNPHWPADYGPDDVVSPITALWVDEGRQAGTFDRVPDPSLTAATVFAGALARNGVNVLGVPKPRRAPTDAVEVAGVDSAPLSQIVEEILAVSDNEAAEVLGHHVGLATGGEGSFADGAAGVQRALEALGVTFDGARLYDGSGLSRQDRLTPATLAGVLEVAADPDHPELRAVVTGLPVAGFTGSLTDRFATGDPEGRGRVRAKTGTLRGVTALAGVATDRDGHPMVFVLMADRIDPLEATDARDALDRVAATLGACRCA</sequence>
<dbReference type="GO" id="GO:0009002">
    <property type="term" value="F:serine-type D-Ala-D-Ala carboxypeptidase activity"/>
    <property type="evidence" value="ECO:0007669"/>
    <property type="project" value="UniProtKB-EC"/>
</dbReference>
<protein>
    <submittedName>
        <fullName evidence="3">D-alanyl-D-alanine carboxypeptidase/D-alanyl-D-alanine-endopeptidase</fullName>
        <ecNumber evidence="3">3.4.16.4</ecNumber>
    </submittedName>
</protein>
<gene>
    <name evidence="3" type="primary">dacB</name>
    <name evidence="3" type="ORF">H5V45_08985</name>
</gene>
<proteinExistence type="inferred from homology"/>
<dbReference type="EMBL" id="JACKXE010000001">
    <property type="protein sequence ID" value="MBB6627455.1"/>
    <property type="molecule type" value="Genomic_DNA"/>
</dbReference>
<dbReference type="GO" id="GO:0000270">
    <property type="term" value="P:peptidoglycan metabolic process"/>
    <property type="evidence" value="ECO:0007669"/>
    <property type="project" value="TreeGrafter"/>
</dbReference>
<evidence type="ECO:0000313" key="3">
    <source>
        <dbReference type="EMBL" id="MBB6627455.1"/>
    </source>
</evidence>
<dbReference type="Proteomes" id="UP000523955">
    <property type="component" value="Unassembled WGS sequence"/>
</dbReference>
<dbReference type="PANTHER" id="PTHR30023:SF0">
    <property type="entry name" value="PENICILLIN-SENSITIVE CARBOXYPEPTIDASE A"/>
    <property type="match status" value="1"/>
</dbReference>
<keyword evidence="2 3" id="KW-0378">Hydrolase</keyword>
<dbReference type="GO" id="GO:0006508">
    <property type="term" value="P:proteolysis"/>
    <property type="evidence" value="ECO:0007669"/>
    <property type="project" value="InterPro"/>
</dbReference>
<evidence type="ECO:0000313" key="4">
    <source>
        <dbReference type="Proteomes" id="UP000523955"/>
    </source>
</evidence>
<dbReference type="EC" id="3.4.16.4" evidence="3"/>
<reference evidence="3 4" key="1">
    <citation type="submission" date="2020-08" db="EMBL/GenBank/DDBJ databases">
        <authorList>
            <person name="Seo M.-J."/>
        </authorList>
    </citation>
    <scope>NUCLEOTIDE SEQUENCE [LARGE SCALE GENOMIC DNA]</scope>
    <source>
        <strain evidence="3 4">KIGAM211</strain>
    </source>
</reference>
<dbReference type="InterPro" id="IPR000667">
    <property type="entry name" value="Peptidase_S13"/>
</dbReference>
<evidence type="ECO:0000256" key="2">
    <source>
        <dbReference type="ARBA" id="ARBA00022801"/>
    </source>
</evidence>
<keyword evidence="3" id="KW-0645">Protease</keyword>
<dbReference type="PRINTS" id="PR00922">
    <property type="entry name" value="DADACBPTASE3"/>
</dbReference>
<comment type="similarity">
    <text evidence="1">Belongs to the peptidase S13 family.</text>
</comment>
<name>A0A7X0RHI6_9ACTN</name>
<dbReference type="AlphaFoldDB" id="A0A7X0RHI6"/>
<dbReference type="Pfam" id="PF02113">
    <property type="entry name" value="Peptidase_S13"/>
    <property type="match status" value="2"/>
</dbReference>
<comment type="caution">
    <text evidence="3">The sequence shown here is derived from an EMBL/GenBank/DDBJ whole genome shotgun (WGS) entry which is preliminary data.</text>
</comment>
<dbReference type="PANTHER" id="PTHR30023">
    <property type="entry name" value="D-ALANYL-D-ALANINE CARBOXYPEPTIDASE"/>
    <property type="match status" value="1"/>
</dbReference>
<dbReference type="NCBIfam" id="TIGR00666">
    <property type="entry name" value="PBP4"/>
    <property type="match status" value="1"/>
</dbReference>
<dbReference type="InterPro" id="IPR012338">
    <property type="entry name" value="Beta-lactam/transpept-like"/>
</dbReference>